<dbReference type="InterPro" id="IPR009057">
    <property type="entry name" value="Homeodomain-like_sf"/>
</dbReference>
<dbReference type="PANTHER" id="PTHR34849">
    <property type="entry name" value="SSL5025 PROTEIN"/>
    <property type="match status" value="1"/>
</dbReference>
<name>A0A411YI13_9ACTN</name>
<dbReference type="Pfam" id="PF04255">
    <property type="entry name" value="DUF433"/>
    <property type="match status" value="1"/>
</dbReference>
<dbReference type="AlphaFoldDB" id="A0A411YI13"/>
<dbReference type="KEGG" id="erz:ER308_15105"/>
<reference evidence="2 3" key="1">
    <citation type="submission" date="2019-01" db="EMBL/GenBank/DDBJ databases">
        <title>Egibacter rhizosphaerae EGI 80759T.</title>
        <authorList>
            <person name="Chen D.-D."/>
            <person name="Tian Y."/>
            <person name="Jiao J.-Y."/>
            <person name="Zhang X.-T."/>
            <person name="Zhang Y.-G."/>
            <person name="Zhang Y."/>
            <person name="Xiao M."/>
            <person name="Shu W.-S."/>
            <person name="Li W.-J."/>
        </authorList>
    </citation>
    <scope>NUCLEOTIDE SEQUENCE [LARGE SCALE GENOMIC DNA]</scope>
    <source>
        <strain evidence="2 3">EGI 80759</strain>
    </source>
</reference>
<evidence type="ECO:0000313" key="3">
    <source>
        <dbReference type="Proteomes" id="UP000291469"/>
    </source>
</evidence>
<proteinExistence type="predicted"/>
<accession>A0A411YI13</accession>
<organism evidence="2 3">
    <name type="scientific">Egibacter rhizosphaerae</name>
    <dbReference type="NCBI Taxonomy" id="1670831"/>
    <lineage>
        <taxon>Bacteria</taxon>
        <taxon>Bacillati</taxon>
        <taxon>Actinomycetota</taxon>
        <taxon>Nitriliruptoria</taxon>
        <taxon>Egibacterales</taxon>
        <taxon>Egibacteraceae</taxon>
        <taxon>Egibacter</taxon>
    </lineage>
</organism>
<keyword evidence="3" id="KW-1185">Reference proteome</keyword>
<feature type="compositionally biased region" description="Low complexity" evidence="1">
    <location>
        <begin position="90"/>
        <end position="104"/>
    </location>
</feature>
<dbReference type="InterPro" id="IPR036388">
    <property type="entry name" value="WH-like_DNA-bd_sf"/>
</dbReference>
<evidence type="ECO:0000256" key="1">
    <source>
        <dbReference type="SAM" id="MobiDB-lite"/>
    </source>
</evidence>
<dbReference type="Proteomes" id="UP000291469">
    <property type="component" value="Chromosome"/>
</dbReference>
<dbReference type="SUPFAM" id="SSF46689">
    <property type="entry name" value="Homeodomain-like"/>
    <property type="match status" value="1"/>
</dbReference>
<feature type="region of interest" description="Disordered" evidence="1">
    <location>
        <begin position="85"/>
        <end position="118"/>
    </location>
</feature>
<dbReference type="PANTHER" id="PTHR34849:SF3">
    <property type="entry name" value="SSR2962 PROTEIN"/>
    <property type="match status" value="1"/>
</dbReference>
<dbReference type="EMBL" id="CP036402">
    <property type="protein sequence ID" value="QBI20759.1"/>
    <property type="molecule type" value="Genomic_DNA"/>
</dbReference>
<dbReference type="InterPro" id="IPR007367">
    <property type="entry name" value="DUF433"/>
</dbReference>
<evidence type="ECO:0000313" key="2">
    <source>
        <dbReference type="EMBL" id="QBI20759.1"/>
    </source>
</evidence>
<dbReference type="Gene3D" id="1.10.10.10">
    <property type="entry name" value="Winged helix-like DNA-binding domain superfamily/Winged helix DNA-binding domain"/>
    <property type="match status" value="1"/>
</dbReference>
<protein>
    <submittedName>
        <fullName evidence="2">DUF433 domain-containing protein</fullName>
    </submittedName>
</protein>
<gene>
    <name evidence="2" type="ORF">ER308_15105</name>
</gene>
<sequence>MTEDDDLEVLRATGAGRECDGGACSQAADGSAPCIRGLRVPVASVVATVADGMTADELVAAYPDLEREDVADALHYAADALRERARRRSLTSSRARATSGAAGRRCTRCGRQPGPRGR</sequence>
<dbReference type="OrthoDB" id="200074at2"/>